<name>A0AAP0N0D4_9ROSI</name>
<evidence type="ECO:0000313" key="2">
    <source>
        <dbReference type="EMBL" id="KAK9223252.1"/>
    </source>
</evidence>
<comment type="caution">
    <text evidence="2">The sequence shown here is derived from an EMBL/GenBank/DDBJ whole genome shotgun (WGS) entry which is preliminary data.</text>
</comment>
<dbReference type="InterPro" id="IPR016197">
    <property type="entry name" value="Chromo-like_dom_sf"/>
</dbReference>
<keyword evidence="3" id="KW-1185">Reference proteome</keyword>
<accession>A0AAP0N0D4</accession>
<evidence type="ECO:0000259" key="1">
    <source>
        <dbReference type="Pfam" id="PF24626"/>
    </source>
</evidence>
<evidence type="ECO:0000313" key="3">
    <source>
        <dbReference type="Proteomes" id="UP001428341"/>
    </source>
</evidence>
<dbReference type="PANTHER" id="PTHR46148:SF54">
    <property type="entry name" value="RETROTRANSPOSON-LIKE PROTEIN"/>
    <property type="match status" value="1"/>
</dbReference>
<organism evidence="2 3">
    <name type="scientific">Citrus x changshan-huyou</name>
    <dbReference type="NCBI Taxonomy" id="2935761"/>
    <lineage>
        <taxon>Eukaryota</taxon>
        <taxon>Viridiplantae</taxon>
        <taxon>Streptophyta</taxon>
        <taxon>Embryophyta</taxon>
        <taxon>Tracheophyta</taxon>
        <taxon>Spermatophyta</taxon>
        <taxon>Magnoliopsida</taxon>
        <taxon>eudicotyledons</taxon>
        <taxon>Gunneridae</taxon>
        <taxon>Pentapetalae</taxon>
        <taxon>rosids</taxon>
        <taxon>malvids</taxon>
        <taxon>Sapindales</taxon>
        <taxon>Rutaceae</taxon>
        <taxon>Aurantioideae</taxon>
        <taxon>Citrus</taxon>
    </lineage>
</organism>
<dbReference type="Pfam" id="PF24626">
    <property type="entry name" value="SH3_Tf2-1"/>
    <property type="match status" value="1"/>
</dbReference>
<dbReference type="EMBL" id="JBCGBO010000002">
    <property type="protein sequence ID" value="KAK9223252.1"/>
    <property type="molecule type" value="Genomic_DNA"/>
</dbReference>
<proteinExistence type="predicted"/>
<dbReference type="InterPro" id="IPR056924">
    <property type="entry name" value="SH3_Tf2-1"/>
</dbReference>
<dbReference type="PANTHER" id="PTHR46148">
    <property type="entry name" value="CHROMO DOMAIN-CONTAINING PROTEIN"/>
    <property type="match status" value="1"/>
</dbReference>
<dbReference type="SUPFAM" id="SSF54160">
    <property type="entry name" value="Chromo domain-like"/>
    <property type="match status" value="1"/>
</dbReference>
<dbReference type="Proteomes" id="UP001428341">
    <property type="component" value="Unassembled WGS sequence"/>
</dbReference>
<dbReference type="AlphaFoldDB" id="A0AAP0N0D4"/>
<gene>
    <name evidence="2" type="ORF">WN944_011694</name>
</gene>
<reference evidence="2 3" key="1">
    <citation type="submission" date="2024-05" db="EMBL/GenBank/DDBJ databases">
        <title>Haplotype-resolved chromosome-level genome assembly of Huyou (Citrus changshanensis).</title>
        <authorList>
            <person name="Miao C."/>
            <person name="Chen W."/>
            <person name="Wu Y."/>
            <person name="Wang L."/>
            <person name="Zhao S."/>
            <person name="Grierson D."/>
            <person name="Xu C."/>
            <person name="Chen K."/>
        </authorList>
    </citation>
    <scope>NUCLEOTIDE SEQUENCE [LARGE SCALE GENOMIC DNA]</scope>
    <source>
        <strain evidence="2">01-14</strain>
        <tissue evidence="2">Leaf</tissue>
    </source>
</reference>
<feature type="domain" description="Tf2-1-like SH3-like" evidence="1">
    <location>
        <begin position="61"/>
        <end position="124"/>
    </location>
</feature>
<protein>
    <recommendedName>
        <fullName evidence="1">Tf2-1-like SH3-like domain-containing protein</fullName>
    </recommendedName>
</protein>
<sequence length="202" mass="23431">MVAPPRIESYLLGTTNVHAVDLALRDKDLILRLLKDNLEAAQSRMKFFADKKRTERVFAKGDWVYLHLQPYRQSTLHPNGTHKLSPRYYGHFRILSRIGTVAYKLDLPATSKVHHIFHVSCLKRKLGVHTPSQQLPDSPYVVAWEWQPLAILDRGIFKRNNRPVTKLLIQWQGQSKEEATWEECSEFTARFPSFQLADKLPS</sequence>